<dbReference type="KEGG" id="chya:V22_07200"/>
<protein>
    <recommendedName>
        <fullName evidence="3">Esterase</fullName>
    </recommendedName>
</protein>
<sequence length="267" mass="29853">MTHHRFLWTDQGTRNLHQAVDLKSAAAHDLHARYSAEDVTELYPSSRTASVATELNPHSRPTELWVPDHYEALYPYPLILWLHDDADSEQMLHEVMPRLSERNYLGLSMRADIIAGNGFRWSRKEEDRQAFASELYETACNARREYHIHSERVFLAGIGGGADLAVELFMNNPSWFGGLFALDGRFDGVPADLEHDQEFEGKPALFARTGVTGLASIASLATASRRLSLTGTDVSVQTFDAPRDGEIPQQVLTALNRWIMSSIGSVV</sequence>
<dbReference type="RefSeq" id="WP_145259867.1">
    <property type="nucleotide sequence ID" value="NZ_CP036316.1"/>
</dbReference>
<dbReference type="Gene3D" id="3.40.50.1820">
    <property type="entry name" value="alpha/beta hydrolase"/>
    <property type="match status" value="1"/>
</dbReference>
<organism evidence="1 2">
    <name type="scientific">Calycomorphotria hydatis</name>
    <dbReference type="NCBI Taxonomy" id="2528027"/>
    <lineage>
        <taxon>Bacteria</taxon>
        <taxon>Pseudomonadati</taxon>
        <taxon>Planctomycetota</taxon>
        <taxon>Planctomycetia</taxon>
        <taxon>Planctomycetales</taxon>
        <taxon>Planctomycetaceae</taxon>
        <taxon>Calycomorphotria</taxon>
    </lineage>
</organism>
<accession>A0A517T550</accession>
<dbReference type="SUPFAM" id="SSF53474">
    <property type="entry name" value="alpha/beta-Hydrolases"/>
    <property type="match status" value="1"/>
</dbReference>
<name>A0A517T550_9PLAN</name>
<evidence type="ECO:0000313" key="2">
    <source>
        <dbReference type="Proteomes" id="UP000319976"/>
    </source>
</evidence>
<proteinExistence type="predicted"/>
<dbReference type="OrthoDB" id="270827at2"/>
<gene>
    <name evidence="1" type="ORF">V22_07200</name>
</gene>
<evidence type="ECO:0000313" key="1">
    <source>
        <dbReference type="EMBL" id="QDT63498.1"/>
    </source>
</evidence>
<dbReference type="InterPro" id="IPR029058">
    <property type="entry name" value="AB_hydrolase_fold"/>
</dbReference>
<dbReference type="AlphaFoldDB" id="A0A517T550"/>
<keyword evidence="2" id="KW-1185">Reference proteome</keyword>
<evidence type="ECO:0008006" key="3">
    <source>
        <dbReference type="Google" id="ProtNLM"/>
    </source>
</evidence>
<dbReference type="Proteomes" id="UP000319976">
    <property type="component" value="Chromosome"/>
</dbReference>
<reference evidence="1 2" key="1">
    <citation type="submission" date="2019-02" db="EMBL/GenBank/DDBJ databases">
        <title>Deep-cultivation of Planctomycetes and their phenomic and genomic characterization uncovers novel biology.</title>
        <authorList>
            <person name="Wiegand S."/>
            <person name="Jogler M."/>
            <person name="Boedeker C."/>
            <person name="Pinto D."/>
            <person name="Vollmers J."/>
            <person name="Rivas-Marin E."/>
            <person name="Kohn T."/>
            <person name="Peeters S.H."/>
            <person name="Heuer A."/>
            <person name="Rast P."/>
            <person name="Oberbeckmann S."/>
            <person name="Bunk B."/>
            <person name="Jeske O."/>
            <person name="Meyerdierks A."/>
            <person name="Storesund J.E."/>
            <person name="Kallscheuer N."/>
            <person name="Luecker S."/>
            <person name="Lage O.M."/>
            <person name="Pohl T."/>
            <person name="Merkel B.J."/>
            <person name="Hornburger P."/>
            <person name="Mueller R.-W."/>
            <person name="Bruemmer F."/>
            <person name="Labrenz M."/>
            <person name="Spormann A.M."/>
            <person name="Op den Camp H."/>
            <person name="Overmann J."/>
            <person name="Amann R."/>
            <person name="Jetten M.S.M."/>
            <person name="Mascher T."/>
            <person name="Medema M.H."/>
            <person name="Devos D.P."/>
            <person name="Kaster A.-K."/>
            <person name="Ovreas L."/>
            <person name="Rohde M."/>
            <person name="Galperin M.Y."/>
            <person name="Jogler C."/>
        </authorList>
    </citation>
    <scope>NUCLEOTIDE SEQUENCE [LARGE SCALE GENOMIC DNA]</scope>
    <source>
        <strain evidence="1 2">V22</strain>
    </source>
</reference>
<dbReference type="EMBL" id="CP036316">
    <property type="protein sequence ID" value="QDT63498.1"/>
    <property type="molecule type" value="Genomic_DNA"/>
</dbReference>